<sequence>MPTVRVAAPIAAVPGLIRQAVAAVPHASLIDVDDAYALVGVRTNLAFRAETTRFDFADNGDGTASVHARSTNLIVLPSIGPPADDVLSTGRAVLDELVRLAAERYGR</sequence>
<reference evidence="1 2" key="1">
    <citation type="submission" date="2018-10" db="EMBL/GenBank/DDBJ databases">
        <title>Sequencing the genomes of 1000 actinobacteria strains.</title>
        <authorList>
            <person name="Klenk H.-P."/>
        </authorList>
    </citation>
    <scope>NUCLEOTIDE SEQUENCE [LARGE SCALE GENOMIC DNA]</scope>
    <source>
        <strain evidence="1 2">DSM 17894</strain>
    </source>
</reference>
<gene>
    <name evidence="1" type="ORF">C8E83_1311</name>
</gene>
<accession>A0A495IDX2</accession>
<dbReference type="Proteomes" id="UP000280008">
    <property type="component" value="Unassembled WGS sequence"/>
</dbReference>
<protein>
    <submittedName>
        <fullName evidence="1">Uncharacterized protein</fullName>
    </submittedName>
</protein>
<dbReference type="RefSeq" id="WP_121368975.1">
    <property type="nucleotide sequence ID" value="NZ_RBKS01000001.1"/>
</dbReference>
<comment type="caution">
    <text evidence="1">The sequence shown here is derived from an EMBL/GenBank/DDBJ whole genome shotgun (WGS) entry which is preliminary data.</text>
</comment>
<proteinExistence type="predicted"/>
<dbReference type="OrthoDB" id="5023836at2"/>
<organism evidence="1 2">
    <name type="scientific">Frondihabitans australicus</name>
    <dbReference type="NCBI Taxonomy" id="386892"/>
    <lineage>
        <taxon>Bacteria</taxon>
        <taxon>Bacillati</taxon>
        <taxon>Actinomycetota</taxon>
        <taxon>Actinomycetes</taxon>
        <taxon>Micrococcales</taxon>
        <taxon>Microbacteriaceae</taxon>
        <taxon>Frondihabitans</taxon>
    </lineage>
</organism>
<keyword evidence="2" id="KW-1185">Reference proteome</keyword>
<evidence type="ECO:0000313" key="1">
    <source>
        <dbReference type="EMBL" id="RKR74203.1"/>
    </source>
</evidence>
<dbReference type="AlphaFoldDB" id="A0A495IDX2"/>
<evidence type="ECO:0000313" key="2">
    <source>
        <dbReference type="Proteomes" id="UP000280008"/>
    </source>
</evidence>
<name>A0A495IDX2_9MICO</name>
<dbReference type="EMBL" id="RBKS01000001">
    <property type="protein sequence ID" value="RKR74203.1"/>
    <property type="molecule type" value="Genomic_DNA"/>
</dbReference>